<dbReference type="Proteomes" id="UP001500403">
    <property type="component" value="Unassembled WGS sequence"/>
</dbReference>
<evidence type="ECO:0000313" key="4">
    <source>
        <dbReference type="Proteomes" id="UP001500403"/>
    </source>
</evidence>
<gene>
    <name evidence="3" type="ORF">GCM10010446_61140</name>
</gene>
<comment type="caution">
    <text evidence="3">The sequence shown here is derived from an EMBL/GenBank/DDBJ whole genome shotgun (WGS) entry which is preliminary data.</text>
</comment>
<feature type="region of interest" description="Disordered" evidence="1">
    <location>
        <begin position="64"/>
        <end position="100"/>
    </location>
</feature>
<dbReference type="InterPro" id="IPR008979">
    <property type="entry name" value="Galactose-bd-like_sf"/>
</dbReference>
<dbReference type="Gene3D" id="2.60.120.260">
    <property type="entry name" value="Galactose-binding domain-like"/>
    <property type="match status" value="1"/>
</dbReference>
<feature type="compositionally biased region" description="Polar residues" evidence="1">
    <location>
        <begin position="84"/>
        <end position="100"/>
    </location>
</feature>
<dbReference type="SUPFAM" id="SSF49785">
    <property type="entry name" value="Galactose-binding domain-like"/>
    <property type="match status" value="1"/>
</dbReference>
<accession>A0ABP6K798</accession>
<proteinExistence type="predicted"/>
<evidence type="ECO:0000256" key="1">
    <source>
        <dbReference type="SAM" id="MobiDB-lite"/>
    </source>
</evidence>
<feature type="domain" description="Xaa-Pro dipeptidyl-peptidase C-terminal" evidence="2">
    <location>
        <begin position="2"/>
        <end position="65"/>
    </location>
</feature>
<dbReference type="EMBL" id="BAAAUD010000060">
    <property type="protein sequence ID" value="GAA2967171.1"/>
    <property type="molecule type" value="Genomic_DNA"/>
</dbReference>
<dbReference type="Pfam" id="PF08530">
    <property type="entry name" value="PepX_C"/>
    <property type="match status" value="1"/>
</dbReference>
<feature type="region of interest" description="Disordered" evidence="1">
    <location>
        <begin position="114"/>
        <end position="136"/>
    </location>
</feature>
<keyword evidence="4" id="KW-1185">Reference proteome</keyword>
<evidence type="ECO:0000313" key="3">
    <source>
        <dbReference type="EMBL" id="GAA2967171.1"/>
    </source>
</evidence>
<feature type="compositionally biased region" description="Basic and acidic residues" evidence="1">
    <location>
        <begin position="11"/>
        <end position="23"/>
    </location>
</feature>
<evidence type="ECO:0000259" key="2">
    <source>
        <dbReference type="Pfam" id="PF08530"/>
    </source>
</evidence>
<organism evidence="3 4">
    <name type="scientific">Streptomyces enissocaesilis</name>
    <dbReference type="NCBI Taxonomy" id="332589"/>
    <lineage>
        <taxon>Bacteria</taxon>
        <taxon>Bacillati</taxon>
        <taxon>Actinomycetota</taxon>
        <taxon>Actinomycetes</taxon>
        <taxon>Kitasatosporales</taxon>
        <taxon>Streptomycetaceae</taxon>
        <taxon>Streptomyces</taxon>
        <taxon>Streptomyces rochei group</taxon>
    </lineage>
</organism>
<sequence>MAKGWLKASHRKLDPERSTEYAPKHTHLTADHAPPAAGEIVPVEIELIPHTAVVREGHRIGIDIQPYDGQGHGTHHAYDPSYHTGATNTVPTGPNTSDTYNCRSFPADSLVDTSRTVPAESGRAAHCPTRRWHHGR</sequence>
<name>A0ABP6K798_9ACTN</name>
<feature type="region of interest" description="Disordered" evidence="1">
    <location>
        <begin position="1"/>
        <end position="35"/>
    </location>
</feature>
<dbReference type="InterPro" id="IPR013736">
    <property type="entry name" value="Xaa-Pro_dipept_C"/>
</dbReference>
<protein>
    <recommendedName>
        <fullName evidence="2">Xaa-Pro dipeptidyl-peptidase C-terminal domain-containing protein</fullName>
    </recommendedName>
</protein>
<reference evidence="4" key="1">
    <citation type="journal article" date="2019" name="Int. J. Syst. Evol. Microbiol.">
        <title>The Global Catalogue of Microorganisms (GCM) 10K type strain sequencing project: providing services to taxonomists for standard genome sequencing and annotation.</title>
        <authorList>
            <consortium name="The Broad Institute Genomics Platform"/>
            <consortium name="The Broad Institute Genome Sequencing Center for Infectious Disease"/>
            <person name="Wu L."/>
            <person name="Ma J."/>
        </authorList>
    </citation>
    <scope>NUCLEOTIDE SEQUENCE [LARGE SCALE GENOMIC DNA]</scope>
    <source>
        <strain evidence="4">JCM 9088</strain>
    </source>
</reference>